<protein>
    <recommendedName>
        <fullName evidence="4">Flagellar protein FliT</fullName>
    </recommendedName>
</protein>
<dbReference type="EMBL" id="JACJVO010000018">
    <property type="protein sequence ID" value="MBB6732250.1"/>
    <property type="molecule type" value="Genomic_DNA"/>
</dbReference>
<sequence length="118" mass="14113">MNREQLLTEMLVLSKRVFELDFDRDEDLAELERIQQRQSDIRAIYDRLSSEDGQEPTQKLRDLAHEITGLETENVIRMQEFKSKLEQTRRDIQSAKRVKNVYENSYIQGFGYFIDSHK</sequence>
<keyword evidence="3" id="KW-1185">Reference proteome</keyword>
<reference evidence="2 3" key="1">
    <citation type="submission" date="2020-08" db="EMBL/GenBank/DDBJ databases">
        <title>Cohnella phylogeny.</title>
        <authorList>
            <person name="Dunlap C."/>
        </authorList>
    </citation>
    <scope>NUCLEOTIDE SEQUENCE [LARGE SCALE GENOMIC DNA]</scope>
    <source>
        <strain evidence="2 3">CBP 2801</strain>
    </source>
</reference>
<dbReference type="AlphaFoldDB" id="A0A7X0VW87"/>
<dbReference type="RefSeq" id="WP_185129919.1">
    <property type="nucleotide sequence ID" value="NZ_JACJVO010000018.1"/>
</dbReference>
<organism evidence="2 3">
    <name type="scientific">Cohnella zeiphila</name>
    <dbReference type="NCBI Taxonomy" id="2761120"/>
    <lineage>
        <taxon>Bacteria</taxon>
        <taxon>Bacillati</taxon>
        <taxon>Bacillota</taxon>
        <taxon>Bacilli</taxon>
        <taxon>Bacillales</taxon>
        <taxon>Paenibacillaceae</taxon>
        <taxon>Cohnella</taxon>
    </lineage>
</organism>
<feature type="coiled-coil region" evidence="1">
    <location>
        <begin position="78"/>
        <end position="105"/>
    </location>
</feature>
<name>A0A7X0VW87_9BACL</name>
<proteinExistence type="predicted"/>
<accession>A0A7X0VW87</accession>
<gene>
    <name evidence="2" type="ORF">H7C18_15125</name>
</gene>
<keyword evidence="1" id="KW-0175">Coiled coil</keyword>
<evidence type="ECO:0008006" key="4">
    <source>
        <dbReference type="Google" id="ProtNLM"/>
    </source>
</evidence>
<evidence type="ECO:0000313" key="3">
    <source>
        <dbReference type="Proteomes" id="UP000564644"/>
    </source>
</evidence>
<dbReference type="Proteomes" id="UP000564644">
    <property type="component" value="Unassembled WGS sequence"/>
</dbReference>
<evidence type="ECO:0000313" key="2">
    <source>
        <dbReference type="EMBL" id="MBB6732250.1"/>
    </source>
</evidence>
<comment type="caution">
    <text evidence="2">The sequence shown here is derived from an EMBL/GenBank/DDBJ whole genome shotgun (WGS) entry which is preliminary data.</text>
</comment>
<evidence type="ECO:0000256" key="1">
    <source>
        <dbReference type="SAM" id="Coils"/>
    </source>
</evidence>